<dbReference type="EMBL" id="CP010086">
    <property type="protein sequence ID" value="AJH00309.1"/>
    <property type="molecule type" value="Genomic_DNA"/>
</dbReference>
<feature type="transmembrane region" description="Helical" evidence="2">
    <location>
        <begin position="39"/>
        <end position="57"/>
    </location>
</feature>
<keyword evidence="2" id="KW-0812">Transmembrane</keyword>
<sequence>MLGIDLQARLKNKAFWVAIASAIALLVQQLGLNIIPNNYTEIVNTILTILTMLGIIVDTSTPGLSDQTTNDEAKTVQVSDSKENK</sequence>
<feature type="compositionally biased region" description="Polar residues" evidence="1">
    <location>
        <begin position="61"/>
        <end position="70"/>
    </location>
</feature>
<gene>
    <name evidence="3" type="ORF">LF65_03754</name>
</gene>
<name>A0A0B5QTV9_CLOBE</name>
<dbReference type="OrthoDB" id="1922895at2"/>
<feature type="region of interest" description="Disordered" evidence="1">
    <location>
        <begin position="61"/>
        <end position="85"/>
    </location>
</feature>
<proteinExistence type="predicted"/>
<organism evidence="3 4">
    <name type="scientific">Clostridium beijerinckii</name>
    <name type="common">Clostridium MP</name>
    <dbReference type="NCBI Taxonomy" id="1520"/>
    <lineage>
        <taxon>Bacteria</taxon>
        <taxon>Bacillati</taxon>
        <taxon>Bacillota</taxon>
        <taxon>Clostridia</taxon>
        <taxon>Eubacteriales</taxon>
        <taxon>Clostridiaceae</taxon>
        <taxon>Clostridium</taxon>
    </lineage>
</organism>
<reference evidence="4" key="1">
    <citation type="submission" date="2014-12" db="EMBL/GenBank/DDBJ databases">
        <title>Genome sequence of Clostridium beijerinckii strain 59B.</title>
        <authorList>
            <person name="Little G.T."/>
            <person name="Minton N.P."/>
        </authorList>
    </citation>
    <scope>NUCLEOTIDE SEQUENCE [LARGE SCALE GENOMIC DNA]</scope>
    <source>
        <strain evidence="4">59B</strain>
    </source>
</reference>
<evidence type="ECO:0000256" key="1">
    <source>
        <dbReference type="SAM" id="MobiDB-lite"/>
    </source>
</evidence>
<evidence type="ECO:0000256" key="2">
    <source>
        <dbReference type="SAM" id="Phobius"/>
    </source>
</evidence>
<evidence type="ECO:0000313" key="4">
    <source>
        <dbReference type="Proteomes" id="UP000031866"/>
    </source>
</evidence>
<keyword evidence="2" id="KW-1133">Transmembrane helix</keyword>
<dbReference type="RefSeq" id="WP_041898028.1">
    <property type="nucleotide sequence ID" value="NZ_CP010086.2"/>
</dbReference>
<protein>
    <submittedName>
        <fullName evidence="3">Holin</fullName>
    </submittedName>
</protein>
<feature type="transmembrane region" description="Helical" evidence="2">
    <location>
        <begin position="14"/>
        <end position="32"/>
    </location>
</feature>
<dbReference type="KEGG" id="cbei:LF65_03754"/>
<dbReference type="InterPro" id="IPR006485">
    <property type="entry name" value="Phage-like_holin"/>
</dbReference>
<dbReference type="Proteomes" id="UP000031866">
    <property type="component" value="Chromosome"/>
</dbReference>
<dbReference type="AlphaFoldDB" id="A0A0B5QTV9"/>
<keyword evidence="2" id="KW-0472">Membrane</keyword>
<evidence type="ECO:0000313" key="3">
    <source>
        <dbReference type="EMBL" id="AJH00309.1"/>
    </source>
</evidence>
<dbReference type="Pfam" id="PF04531">
    <property type="entry name" value="Phage_holin_1"/>
    <property type="match status" value="1"/>
</dbReference>
<accession>A0A0B5QTV9</accession>